<dbReference type="PANTHER" id="PTHR20371:SF1">
    <property type="entry name" value="ENOLASE-PHOSPHATASE E1"/>
    <property type="match status" value="1"/>
</dbReference>
<dbReference type="Gene3D" id="1.10.720.60">
    <property type="match status" value="1"/>
</dbReference>
<dbReference type="AlphaFoldDB" id="A0A3N4KLP7"/>
<dbReference type="InterPro" id="IPR006439">
    <property type="entry name" value="HAD-SF_hydro_IA"/>
</dbReference>
<dbReference type="Pfam" id="PF00702">
    <property type="entry name" value="Hydrolase"/>
    <property type="match status" value="1"/>
</dbReference>
<keyword evidence="1" id="KW-0028">Amino-acid biosynthesis</keyword>
<dbReference type="EMBL" id="ML119135">
    <property type="protein sequence ID" value="RPB11484.1"/>
    <property type="molecule type" value="Genomic_DNA"/>
</dbReference>
<dbReference type="CDD" id="cd01629">
    <property type="entry name" value="HAD_EP"/>
    <property type="match status" value="1"/>
</dbReference>
<dbReference type="STRING" id="1392247.A0A3N4KLP7"/>
<dbReference type="NCBIfam" id="TIGR01549">
    <property type="entry name" value="HAD-SF-IA-v1"/>
    <property type="match status" value="1"/>
</dbReference>
<evidence type="ECO:0000256" key="3">
    <source>
        <dbReference type="ARBA" id="ARBA00023167"/>
    </source>
</evidence>
<dbReference type="SUPFAM" id="SSF56784">
    <property type="entry name" value="HAD-like"/>
    <property type="match status" value="1"/>
</dbReference>
<evidence type="ECO:0000256" key="2">
    <source>
        <dbReference type="ARBA" id="ARBA00022801"/>
    </source>
</evidence>
<dbReference type="SFLD" id="SFLDS00003">
    <property type="entry name" value="Haloacid_Dehalogenase"/>
    <property type="match status" value="1"/>
</dbReference>
<organism evidence="4 5">
    <name type="scientific">Morchella conica CCBAS932</name>
    <dbReference type="NCBI Taxonomy" id="1392247"/>
    <lineage>
        <taxon>Eukaryota</taxon>
        <taxon>Fungi</taxon>
        <taxon>Dikarya</taxon>
        <taxon>Ascomycota</taxon>
        <taxon>Pezizomycotina</taxon>
        <taxon>Pezizomycetes</taxon>
        <taxon>Pezizales</taxon>
        <taxon>Morchellaceae</taxon>
        <taxon>Morchella</taxon>
    </lineage>
</organism>
<keyword evidence="5" id="KW-1185">Reference proteome</keyword>
<keyword evidence="2" id="KW-0378">Hydrolase</keyword>
<reference evidence="4 5" key="1">
    <citation type="journal article" date="2018" name="Nat. Ecol. Evol.">
        <title>Pezizomycetes genomes reveal the molecular basis of ectomycorrhizal truffle lifestyle.</title>
        <authorList>
            <person name="Murat C."/>
            <person name="Payen T."/>
            <person name="Noel B."/>
            <person name="Kuo A."/>
            <person name="Morin E."/>
            <person name="Chen J."/>
            <person name="Kohler A."/>
            <person name="Krizsan K."/>
            <person name="Balestrini R."/>
            <person name="Da Silva C."/>
            <person name="Montanini B."/>
            <person name="Hainaut M."/>
            <person name="Levati E."/>
            <person name="Barry K.W."/>
            <person name="Belfiori B."/>
            <person name="Cichocki N."/>
            <person name="Clum A."/>
            <person name="Dockter R.B."/>
            <person name="Fauchery L."/>
            <person name="Guy J."/>
            <person name="Iotti M."/>
            <person name="Le Tacon F."/>
            <person name="Lindquist E.A."/>
            <person name="Lipzen A."/>
            <person name="Malagnac F."/>
            <person name="Mello A."/>
            <person name="Molinier V."/>
            <person name="Miyauchi S."/>
            <person name="Poulain J."/>
            <person name="Riccioni C."/>
            <person name="Rubini A."/>
            <person name="Sitrit Y."/>
            <person name="Splivallo R."/>
            <person name="Traeger S."/>
            <person name="Wang M."/>
            <person name="Zifcakova L."/>
            <person name="Wipf D."/>
            <person name="Zambonelli A."/>
            <person name="Paolocci F."/>
            <person name="Nowrousian M."/>
            <person name="Ottonello S."/>
            <person name="Baldrian P."/>
            <person name="Spatafora J.W."/>
            <person name="Henrissat B."/>
            <person name="Nagy L.G."/>
            <person name="Aury J.M."/>
            <person name="Wincker P."/>
            <person name="Grigoriev I.V."/>
            <person name="Bonfante P."/>
            <person name="Martin F.M."/>
        </authorList>
    </citation>
    <scope>NUCLEOTIDE SEQUENCE [LARGE SCALE GENOMIC DNA]</scope>
    <source>
        <strain evidence="4 5">CCBAS932</strain>
    </source>
</reference>
<evidence type="ECO:0000256" key="1">
    <source>
        <dbReference type="ARBA" id="ARBA00022605"/>
    </source>
</evidence>
<dbReference type="FunCoup" id="A0A3N4KLP7">
    <property type="interactions" value="645"/>
</dbReference>
<dbReference type="GO" id="GO:0000287">
    <property type="term" value="F:magnesium ion binding"/>
    <property type="evidence" value="ECO:0007669"/>
    <property type="project" value="InterPro"/>
</dbReference>
<keyword evidence="3" id="KW-0486">Methionine biosynthesis</keyword>
<proteinExistence type="predicted"/>
<dbReference type="InterPro" id="IPR023943">
    <property type="entry name" value="Enolase-ppase_E1"/>
</dbReference>
<dbReference type="Gene3D" id="3.40.50.1000">
    <property type="entry name" value="HAD superfamily/HAD-like"/>
    <property type="match status" value="1"/>
</dbReference>
<dbReference type="InterPro" id="IPR023214">
    <property type="entry name" value="HAD_sf"/>
</dbReference>
<dbReference type="Proteomes" id="UP000277580">
    <property type="component" value="Unassembled WGS sequence"/>
</dbReference>
<dbReference type="SFLD" id="SFLDG01129">
    <property type="entry name" value="C1.5:_HAD__Beta-PGM__Phosphata"/>
    <property type="match status" value="1"/>
</dbReference>
<dbReference type="GO" id="GO:0019509">
    <property type="term" value="P:L-methionine salvage from methylthioadenosine"/>
    <property type="evidence" value="ECO:0007669"/>
    <property type="project" value="InterPro"/>
</dbReference>
<evidence type="ECO:0000313" key="4">
    <source>
        <dbReference type="EMBL" id="RPB11484.1"/>
    </source>
</evidence>
<dbReference type="InterPro" id="IPR036412">
    <property type="entry name" value="HAD-like_sf"/>
</dbReference>
<dbReference type="PANTHER" id="PTHR20371">
    <property type="entry name" value="ENOLASE-PHOSPHATASE E1"/>
    <property type="match status" value="1"/>
</dbReference>
<evidence type="ECO:0000313" key="5">
    <source>
        <dbReference type="Proteomes" id="UP000277580"/>
    </source>
</evidence>
<dbReference type="NCBIfam" id="TIGR01691">
    <property type="entry name" value="enolase-ppase"/>
    <property type="match status" value="1"/>
</dbReference>
<dbReference type="InParanoid" id="A0A3N4KLP7"/>
<name>A0A3N4KLP7_9PEZI</name>
<gene>
    <name evidence="4" type="ORF">P167DRAFT_553951</name>
</gene>
<dbReference type="GO" id="GO:0043874">
    <property type="term" value="F:acireductone synthase activity"/>
    <property type="evidence" value="ECO:0007669"/>
    <property type="project" value="InterPro"/>
</dbReference>
<sequence>MPTYKAILLDIGTVCSISFVRDVLFPYAIAALPGYIRSEWDSPSFRPYRDAFPEDVRDSPEQLMSYVREVSEKDIKVSCLKQLQGLIWESGYRDGAYQAPIYPDVFPAIKHWSEELGLTVDIYSSGSVAAQKLLFQHTDAEVSDMTKYFSGYFDTVSAGPKTEAASYKIIAEKTGINAASWLFLSDNVKEVAAAKQAGMDAAIVVRPGNAPLNPEDKDAHRVVENGFDEVTAWI</sequence>
<accession>A0A3N4KLP7</accession>
<dbReference type="OrthoDB" id="272500at2759"/>
<protein>
    <submittedName>
        <fullName evidence="4">Acireductone synthase-like protein</fullName>
    </submittedName>
</protein>
<dbReference type="SFLD" id="SFLDG01133">
    <property type="entry name" value="C1.5.4:_Enolase-phosphatase_Li"/>
    <property type="match status" value="1"/>
</dbReference>